<dbReference type="SUPFAM" id="SSF58113">
    <property type="entry name" value="Apolipoprotein A-I"/>
    <property type="match status" value="1"/>
</dbReference>
<dbReference type="GeneTree" id="ENSGT00760000119766"/>
<proteinExistence type="predicted"/>
<evidence type="ECO:0000313" key="2">
    <source>
        <dbReference type="Ensembl" id="ENSAPOP00000030833.1"/>
    </source>
</evidence>
<reference evidence="2" key="1">
    <citation type="submission" date="2025-08" db="UniProtKB">
        <authorList>
            <consortium name="Ensembl"/>
        </authorList>
    </citation>
    <scope>IDENTIFICATION</scope>
</reference>
<protein>
    <submittedName>
        <fullName evidence="2">Type-4 ice-structuring protein LS-12-like</fullName>
    </submittedName>
</protein>
<organism evidence="2 3">
    <name type="scientific">Acanthochromis polyacanthus</name>
    <name type="common">spiny chromis</name>
    <dbReference type="NCBI Taxonomy" id="80966"/>
    <lineage>
        <taxon>Eukaryota</taxon>
        <taxon>Metazoa</taxon>
        <taxon>Chordata</taxon>
        <taxon>Craniata</taxon>
        <taxon>Vertebrata</taxon>
        <taxon>Euteleostomi</taxon>
        <taxon>Actinopterygii</taxon>
        <taxon>Neopterygii</taxon>
        <taxon>Teleostei</taxon>
        <taxon>Neoteleostei</taxon>
        <taxon>Acanthomorphata</taxon>
        <taxon>Ovalentaria</taxon>
        <taxon>Pomacentridae</taxon>
        <taxon>Acanthochromis</taxon>
    </lineage>
</organism>
<feature type="chain" id="PRO_5018558425" evidence="1">
    <location>
        <begin position="21"/>
        <end position="143"/>
    </location>
</feature>
<keyword evidence="1" id="KW-0732">Signal</keyword>
<evidence type="ECO:0000313" key="3">
    <source>
        <dbReference type="Proteomes" id="UP000257200"/>
    </source>
</evidence>
<dbReference type="Gene3D" id="1.20.120.20">
    <property type="entry name" value="Apolipoprotein"/>
    <property type="match status" value="1"/>
</dbReference>
<name>A0A3Q1GK09_9TELE</name>
<reference evidence="2" key="2">
    <citation type="submission" date="2025-09" db="UniProtKB">
        <authorList>
            <consortium name="Ensembl"/>
        </authorList>
    </citation>
    <scope>IDENTIFICATION</scope>
</reference>
<dbReference type="Ensembl" id="ENSAPOT00000023307.1">
    <property type="protein sequence ID" value="ENSAPOP00000030833.1"/>
    <property type="gene ID" value="ENSAPOG00000017690.1"/>
</dbReference>
<dbReference type="Proteomes" id="UP000257200">
    <property type="component" value="Unplaced"/>
</dbReference>
<sequence length="143" mass="16162">MKFSLIAAVVVLALAQGSFAQDASDLEKLTTYFEEVKNTMTAKMTELMNHQDVANHADNIRTQLEPLTAKLRETVTNLQAQAQPVVENLQKQMEAILQNQLPKDSNLPPQHHLLSWAELTELLVSEGWPEFREPKMCFSACLR</sequence>
<dbReference type="AlphaFoldDB" id="A0A3Q1GK09"/>
<dbReference type="InParanoid" id="A0A3Q1GK09"/>
<evidence type="ECO:0000256" key="1">
    <source>
        <dbReference type="SAM" id="SignalP"/>
    </source>
</evidence>
<feature type="signal peptide" evidence="1">
    <location>
        <begin position="1"/>
        <end position="20"/>
    </location>
</feature>
<keyword evidence="3" id="KW-1185">Reference proteome</keyword>
<accession>A0A3Q1GK09</accession>